<protein>
    <submittedName>
        <fullName evidence="3">AraC family transcriptional regulator</fullName>
    </submittedName>
</protein>
<dbReference type="PANTHER" id="PTHR43280:SF2">
    <property type="entry name" value="HTH-TYPE TRANSCRIPTIONAL REGULATOR EXSA"/>
    <property type="match status" value="1"/>
</dbReference>
<dbReference type="RefSeq" id="WP_325775709.1">
    <property type="nucleotide sequence ID" value="NZ_VTDN01000007.1"/>
</dbReference>
<keyword evidence="1" id="KW-0238">DNA-binding</keyword>
<dbReference type="Gene3D" id="1.10.10.60">
    <property type="entry name" value="Homeodomain-like"/>
    <property type="match status" value="1"/>
</dbReference>
<proteinExistence type="predicted"/>
<comment type="caution">
    <text evidence="3">The sequence shown here is derived from an EMBL/GenBank/DDBJ whole genome shotgun (WGS) entry which is preliminary data.</text>
</comment>
<dbReference type="PROSITE" id="PS01124">
    <property type="entry name" value="HTH_ARAC_FAMILY_2"/>
    <property type="match status" value="1"/>
</dbReference>
<dbReference type="InterPro" id="IPR018060">
    <property type="entry name" value="HTH_AraC"/>
</dbReference>
<gene>
    <name evidence="3" type="ORF">I2F25_09780</name>
</gene>
<dbReference type="EMBL" id="VTDN01000007">
    <property type="protein sequence ID" value="MEB5477328.1"/>
    <property type="molecule type" value="Genomic_DNA"/>
</dbReference>
<sequence>MVPHFFYPSIALKQYISKYWYWINIDAMPVLPPGSGSELFIFNKKIAVYDASRPNNVHYVDSVLIRPRYAPIHFCLDEPVSFISIRFRLGSINTFIKDFEADYETIVNPYDLWGDAITQLRENIIQTQHLYNKVMYIEDFLLNRLQYQCRPVANKLSLTNEFLNRVYYGMESVSLKEIAQDIGYSQRHLQKTVKLVTGLSLVEVKRLIRFEHAMKQVLTHNTISFSNQDHLNHYYDQAHFIKEFSYFTEMSPKKFLLKNKTSSHFYNRIASTLDDKH</sequence>
<dbReference type="Pfam" id="PF12833">
    <property type="entry name" value="HTH_18"/>
    <property type="match status" value="1"/>
</dbReference>
<reference evidence="3 4" key="1">
    <citation type="submission" date="2019-08" db="EMBL/GenBank/DDBJ databases">
        <title>Five species of Acinetobacter isolated from floral nectar and animal pollinators.</title>
        <authorList>
            <person name="Hendry T.A."/>
        </authorList>
    </citation>
    <scope>NUCLEOTIDE SEQUENCE [LARGE SCALE GENOMIC DNA]</scope>
    <source>
        <strain evidence="3 4">MD18.27</strain>
    </source>
</reference>
<organism evidence="3 4">
    <name type="scientific">Acinetobacter pollinis</name>
    <dbReference type="NCBI Taxonomy" id="2605270"/>
    <lineage>
        <taxon>Bacteria</taxon>
        <taxon>Pseudomonadati</taxon>
        <taxon>Pseudomonadota</taxon>
        <taxon>Gammaproteobacteria</taxon>
        <taxon>Moraxellales</taxon>
        <taxon>Moraxellaceae</taxon>
        <taxon>Acinetobacter</taxon>
    </lineage>
</organism>
<dbReference type="SMART" id="SM00342">
    <property type="entry name" value="HTH_ARAC"/>
    <property type="match status" value="1"/>
</dbReference>
<evidence type="ECO:0000259" key="2">
    <source>
        <dbReference type="PROSITE" id="PS01124"/>
    </source>
</evidence>
<name>A0ABU6DU16_9GAMM</name>
<evidence type="ECO:0000313" key="3">
    <source>
        <dbReference type="EMBL" id="MEB5477328.1"/>
    </source>
</evidence>
<keyword evidence="4" id="KW-1185">Reference proteome</keyword>
<feature type="domain" description="HTH araC/xylS-type" evidence="2">
    <location>
        <begin position="160"/>
        <end position="258"/>
    </location>
</feature>
<evidence type="ECO:0000256" key="1">
    <source>
        <dbReference type="ARBA" id="ARBA00023125"/>
    </source>
</evidence>
<evidence type="ECO:0000313" key="4">
    <source>
        <dbReference type="Proteomes" id="UP001339883"/>
    </source>
</evidence>
<accession>A0ABU6DU16</accession>
<dbReference type="Proteomes" id="UP001339883">
    <property type="component" value="Unassembled WGS sequence"/>
</dbReference>
<dbReference type="PANTHER" id="PTHR43280">
    <property type="entry name" value="ARAC-FAMILY TRANSCRIPTIONAL REGULATOR"/>
    <property type="match status" value="1"/>
</dbReference>